<proteinExistence type="predicted"/>
<evidence type="ECO:0000313" key="8">
    <source>
        <dbReference type="Proteomes" id="UP000199598"/>
    </source>
</evidence>
<feature type="transmembrane region" description="Helical" evidence="6">
    <location>
        <begin position="41"/>
        <end position="61"/>
    </location>
</feature>
<evidence type="ECO:0000256" key="5">
    <source>
        <dbReference type="ARBA" id="ARBA00023136"/>
    </source>
</evidence>
<comment type="caution">
    <text evidence="7">The sequence shown here is derived from an EMBL/GenBank/DDBJ whole genome shotgun (WGS) entry which is preliminary data.</text>
</comment>
<dbReference type="Proteomes" id="UP000199598">
    <property type="component" value="Unassembled WGS sequence"/>
</dbReference>
<keyword evidence="3 6" id="KW-0812">Transmembrane</keyword>
<dbReference type="Pfam" id="PF01810">
    <property type="entry name" value="LysE"/>
    <property type="match status" value="1"/>
</dbReference>
<gene>
    <name evidence="7" type="ORF">SAMN04488518_101416</name>
</gene>
<evidence type="ECO:0000256" key="1">
    <source>
        <dbReference type="ARBA" id="ARBA00004651"/>
    </source>
</evidence>
<keyword evidence="8" id="KW-1185">Reference proteome</keyword>
<protein>
    <submittedName>
        <fullName evidence="7">Threonine/homoserine/homoserine lactone efflux protein</fullName>
    </submittedName>
</protein>
<name>A0A1I3VJI2_9HYPH</name>
<evidence type="ECO:0000256" key="6">
    <source>
        <dbReference type="SAM" id="Phobius"/>
    </source>
</evidence>
<keyword evidence="5 6" id="KW-0472">Membrane</keyword>
<dbReference type="PANTHER" id="PTHR30086:SF20">
    <property type="entry name" value="ARGININE EXPORTER PROTEIN ARGO-RELATED"/>
    <property type="match status" value="1"/>
</dbReference>
<evidence type="ECO:0000256" key="2">
    <source>
        <dbReference type="ARBA" id="ARBA00022475"/>
    </source>
</evidence>
<evidence type="ECO:0000256" key="4">
    <source>
        <dbReference type="ARBA" id="ARBA00022989"/>
    </source>
</evidence>
<feature type="transmembrane region" description="Helical" evidence="6">
    <location>
        <begin position="68"/>
        <end position="91"/>
    </location>
</feature>
<evidence type="ECO:0000313" key="7">
    <source>
        <dbReference type="EMBL" id="SFJ95143.1"/>
    </source>
</evidence>
<dbReference type="InterPro" id="IPR001123">
    <property type="entry name" value="LeuE-type"/>
</dbReference>
<feature type="transmembrane region" description="Helical" evidence="6">
    <location>
        <begin position="147"/>
        <end position="171"/>
    </location>
</feature>
<dbReference type="PANTHER" id="PTHR30086">
    <property type="entry name" value="ARGININE EXPORTER PROTEIN ARGO"/>
    <property type="match status" value="1"/>
</dbReference>
<dbReference type="EMBL" id="FOSK01000001">
    <property type="protein sequence ID" value="SFJ95143.1"/>
    <property type="molecule type" value="Genomic_DNA"/>
</dbReference>
<keyword evidence="2" id="KW-1003">Cell membrane</keyword>
<sequence>MELAVLLFFAGTLFAAAITPGPGIAALLARIFGQGMRGTPMFVVGMICGDLFWFTLAIMGLAAIATNYAIIFMALKWVGAAYLLYVAWGMWNSKGVTPTQDGDAAVEASSRFTALLAGLSMNLSNPKVVIFYMALMPNIVPMDKINLLAYWELAATMASVLFIVFGIYAYLAVSAKKLISSQKAFQRLNRGSSVVMVGVAATMVTR</sequence>
<accession>A0A1I3VJI2</accession>
<evidence type="ECO:0000256" key="3">
    <source>
        <dbReference type="ARBA" id="ARBA00022692"/>
    </source>
</evidence>
<keyword evidence="4 6" id="KW-1133">Transmembrane helix</keyword>
<comment type="subcellular location">
    <subcellularLocation>
        <location evidence="1">Cell membrane</location>
        <topology evidence="1">Multi-pass membrane protein</topology>
    </subcellularLocation>
</comment>
<organism evidence="7 8">
    <name type="scientific">Pseudovibrio ascidiaceicola</name>
    <dbReference type="NCBI Taxonomy" id="285279"/>
    <lineage>
        <taxon>Bacteria</taxon>
        <taxon>Pseudomonadati</taxon>
        <taxon>Pseudomonadota</taxon>
        <taxon>Alphaproteobacteria</taxon>
        <taxon>Hyphomicrobiales</taxon>
        <taxon>Stappiaceae</taxon>
        <taxon>Pseudovibrio</taxon>
    </lineage>
</organism>
<dbReference type="RefSeq" id="WP_063309060.1">
    <property type="nucleotide sequence ID" value="NZ_FOSK01000001.1"/>
</dbReference>
<reference evidence="7 8" key="1">
    <citation type="submission" date="2016-10" db="EMBL/GenBank/DDBJ databases">
        <authorList>
            <person name="Varghese N."/>
            <person name="Submissions S."/>
        </authorList>
    </citation>
    <scope>NUCLEOTIDE SEQUENCE [LARGE SCALE GENOMIC DNA]</scope>
    <source>
        <strain evidence="7 8">DSM 16392</strain>
    </source>
</reference>